<feature type="region of interest" description="Disordered" evidence="8">
    <location>
        <begin position="1"/>
        <end position="25"/>
    </location>
</feature>
<evidence type="ECO:0000256" key="1">
    <source>
        <dbReference type="ARBA" id="ARBA00004651"/>
    </source>
</evidence>
<feature type="compositionally biased region" description="Basic and acidic residues" evidence="8">
    <location>
        <begin position="1"/>
        <end position="10"/>
    </location>
</feature>
<evidence type="ECO:0000256" key="8">
    <source>
        <dbReference type="SAM" id="MobiDB-lite"/>
    </source>
</evidence>
<dbReference type="PANTHER" id="PTHR16024:SF6">
    <property type="entry name" value="XK-RELATED PROTEIN"/>
    <property type="match status" value="1"/>
</dbReference>
<dbReference type="GO" id="GO:0043652">
    <property type="term" value="P:engulfment of apoptotic cell"/>
    <property type="evidence" value="ECO:0007669"/>
    <property type="project" value="TreeGrafter"/>
</dbReference>
<comment type="similarity">
    <text evidence="2 7">Belongs to the XK family.</text>
</comment>
<organism evidence="9 10">
    <name type="scientific">Scylla paramamosain</name>
    <name type="common">Mud crab</name>
    <dbReference type="NCBI Taxonomy" id="85552"/>
    <lineage>
        <taxon>Eukaryota</taxon>
        <taxon>Metazoa</taxon>
        <taxon>Ecdysozoa</taxon>
        <taxon>Arthropoda</taxon>
        <taxon>Crustacea</taxon>
        <taxon>Multicrustacea</taxon>
        <taxon>Malacostraca</taxon>
        <taxon>Eumalacostraca</taxon>
        <taxon>Eucarida</taxon>
        <taxon>Decapoda</taxon>
        <taxon>Pleocyemata</taxon>
        <taxon>Brachyura</taxon>
        <taxon>Eubrachyura</taxon>
        <taxon>Portunoidea</taxon>
        <taxon>Portunidae</taxon>
        <taxon>Portuninae</taxon>
        <taxon>Scylla</taxon>
    </lineage>
</organism>
<feature type="transmembrane region" description="Helical" evidence="7">
    <location>
        <begin position="346"/>
        <end position="367"/>
    </location>
</feature>
<feature type="transmembrane region" description="Helical" evidence="7">
    <location>
        <begin position="35"/>
        <end position="57"/>
    </location>
</feature>
<keyword evidence="6 7" id="KW-0472">Membrane</keyword>
<accession>A0AAW0UMN7</accession>
<comment type="caution">
    <text evidence="9">The sequence shown here is derived from an EMBL/GenBank/DDBJ whole genome shotgun (WGS) entry which is preliminary data.</text>
</comment>
<feature type="transmembrane region" description="Helical" evidence="7">
    <location>
        <begin position="69"/>
        <end position="85"/>
    </location>
</feature>
<dbReference type="PANTHER" id="PTHR16024">
    <property type="entry name" value="XK-RELATED PROTEIN"/>
    <property type="match status" value="1"/>
</dbReference>
<evidence type="ECO:0000256" key="7">
    <source>
        <dbReference type="RuleBase" id="RU910716"/>
    </source>
</evidence>
<sequence>MPLRDHDSYVTHHPKSSRSSSSSGRMAPQFTWLEVLWLGVVMVSYLMGYAVQISIIAERYSLEEPPTNRGLYIVFFLLPHLLAGLKNLQYHHRESMEEEGEDGAIGWLIHVFFLPFSPLIRLVRGVRFGMREKENWEDGIRFLDEMVTLGVLRLFEVFLGDGPTLCLLARDDVWGRSGDWQVQINGPQLGPGCGPMCQVDEAGPIDFWTVFRMLFLLSKMAQCITFYLIMVKRLQRLQHPHQYTHLREGNAKQGRTNIFATLILYAAHFFFIGSRIMGYSMVSATWGPWVYLIIGGHWLLNTGWHLITVVNSKGLTAARSMSSLVMGGVWLIALTNEQGGRQLGRFILYYSLAFAESAICGFMWNAAMSGSGDFFAVKAPWALLTVFMIGILAHMIYYAICHPGSPSISSRGFLCCSGNRWDPIDEEDGM</sequence>
<dbReference type="AlphaFoldDB" id="A0AAW0UMN7"/>
<dbReference type="InterPro" id="IPR018629">
    <property type="entry name" value="XK-rel"/>
</dbReference>
<protein>
    <recommendedName>
        <fullName evidence="7">XK-related protein</fullName>
    </recommendedName>
</protein>
<feature type="transmembrane region" description="Helical" evidence="7">
    <location>
        <begin position="289"/>
        <end position="310"/>
    </location>
</feature>
<feature type="transmembrane region" description="Helical" evidence="7">
    <location>
        <begin position="258"/>
        <end position="277"/>
    </location>
</feature>
<name>A0AAW0UMN7_SCYPA</name>
<dbReference type="EMBL" id="JARAKH010000009">
    <property type="protein sequence ID" value="KAK8401404.1"/>
    <property type="molecule type" value="Genomic_DNA"/>
</dbReference>
<dbReference type="InterPro" id="IPR050895">
    <property type="entry name" value="XK-related_scramblase"/>
</dbReference>
<evidence type="ECO:0000256" key="5">
    <source>
        <dbReference type="ARBA" id="ARBA00022989"/>
    </source>
</evidence>
<evidence type="ECO:0000256" key="6">
    <source>
        <dbReference type="ARBA" id="ARBA00023136"/>
    </source>
</evidence>
<dbReference type="Pfam" id="PF09815">
    <property type="entry name" value="XK-related"/>
    <property type="match status" value="2"/>
</dbReference>
<dbReference type="Proteomes" id="UP001487740">
    <property type="component" value="Unassembled WGS sequence"/>
</dbReference>
<keyword evidence="10" id="KW-1185">Reference proteome</keyword>
<gene>
    <name evidence="9" type="ORF">O3P69_002878</name>
</gene>
<proteinExistence type="inferred from homology"/>
<dbReference type="GO" id="GO:0005886">
    <property type="term" value="C:plasma membrane"/>
    <property type="evidence" value="ECO:0007669"/>
    <property type="project" value="UniProtKB-SubCell"/>
</dbReference>
<keyword evidence="4 7" id="KW-0812">Transmembrane</keyword>
<dbReference type="GO" id="GO:1902742">
    <property type="term" value="P:apoptotic process involved in development"/>
    <property type="evidence" value="ECO:0007669"/>
    <property type="project" value="TreeGrafter"/>
</dbReference>
<evidence type="ECO:0000313" key="9">
    <source>
        <dbReference type="EMBL" id="KAK8401404.1"/>
    </source>
</evidence>
<reference evidence="9 10" key="1">
    <citation type="submission" date="2023-03" db="EMBL/GenBank/DDBJ databases">
        <title>High-quality genome of Scylla paramamosain provides insights in environmental adaptation.</title>
        <authorList>
            <person name="Zhang L."/>
        </authorList>
    </citation>
    <scope>NUCLEOTIDE SEQUENCE [LARGE SCALE GENOMIC DNA]</scope>
    <source>
        <strain evidence="9">LZ_2023a</strain>
        <tissue evidence="9">Muscle</tissue>
    </source>
</reference>
<feature type="transmembrane region" description="Helical" evidence="7">
    <location>
        <begin position="105"/>
        <end position="123"/>
    </location>
</feature>
<evidence type="ECO:0000256" key="3">
    <source>
        <dbReference type="ARBA" id="ARBA00022475"/>
    </source>
</evidence>
<evidence type="ECO:0000256" key="4">
    <source>
        <dbReference type="ARBA" id="ARBA00022692"/>
    </source>
</evidence>
<keyword evidence="5 7" id="KW-1133">Transmembrane helix</keyword>
<keyword evidence="3" id="KW-1003">Cell membrane</keyword>
<evidence type="ECO:0000313" key="10">
    <source>
        <dbReference type="Proteomes" id="UP001487740"/>
    </source>
</evidence>
<feature type="transmembrane region" description="Helical" evidence="7">
    <location>
        <begin position="379"/>
        <end position="400"/>
    </location>
</feature>
<dbReference type="GO" id="GO:0070782">
    <property type="term" value="P:phosphatidylserine exposure on apoptotic cell surface"/>
    <property type="evidence" value="ECO:0007669"/>
    <property type="project" value="TreeGrafter"/>
</dbReference>
<evidence type="ECO:0000256" key="2">
    <source>
        <dbReference type="ARBA" id="ARBA00008789"/>
    </source>
</evidence>
<comment type="subcellular location">
    <subcellularLocation>
        <location evidence="1">Cell membrane</location>
        <topology evidence="1">Multi-pass membrane protein</topology>
    </subcellularLocation>
    <subcellularLocation>
        <location evidence="7">Membrane</location>
        <topology evidence="7">Multi-pass membrane protein</topology>
    </subcellularLocation>
</comment>